<sequence>MKKLLAIAAAAAAGVVAWRRYQDAEAEKKKWRDATDTID</sequence>
<dbReference type="EMBL" id="BMJI01000001">
    <property type="protein sequence ID" value="GGC78885.1"/>
    <property type="molecule type" value="Genomic_DNA"/>
</dbReference>
<evidence type="ECO:0000313" key="1">
    <source>
        <dbReference type="EMBL" id="GGC78885.1"/>
    </source>
</evidence>
<comment type="caution">
    <text evidence="1">The sequence shown here is derived from an EMBL/GenBank/DDBJ whole genome shotgun (WGS) entry which is preliminary data.</text>
</comment>
<proteinExistence type="predicted"/>
<accession>A0ABQ1NMK1</accession>
<dbReference type="InterPro" id="IPR047990">
    <property type="entry name" value="DLW39-like"/>
</dbReference>
<keyword evidence="2" id="KW-1185">Reference proteome</keyword>
<dbReference type="RefSeq" id="WP_229659669.1">
    <property type="nucleotide sequence ID" value="NZ_BMJI01000001.1"/>
</dbReference>
<dbReference type="NCBIfam" id="NF038356">
    <property type="entry name" value="actino_DLW39"/>
    <property type="match status" value="1"/>
</dbReference>
<dbReference type="Proteomes" id="UP000597761">
    <property type="component" value="Unassembled WGS sequence"/>
</dbReference>
<evidence type="ECO:0008006" key="3">
    <source>
        <dbReference type="Google" id="ProtNLM"/>
    </source>
</evidence>
<protein>
    <recommendedName>
        <fullName evidence="3">Transporter</fullName>
    </recommendedName>
</protein>
<evidence type="ECO:0000313" key="2">
    <source>
        <dbReference type="Proteomes" id="UP000597761"/>
    </source>
</evidence>
<organism evidence="1 2">
    <name type="scientific">Tersicoccus solisilvae</name>
    <dbReference type="NCBI Taxonomy" id="1882339"/>
    <lineage>
        <taxon>Bacteria</taxon>
        <taxon>Bacillati</taxon>
        <taxon>Actinomycetota</taxon>
        <taxon>Actinomycetes</taxon>
        <taxon>Micrococcales</taxon>
        <taxon>Micrococcaceae</taxon>
        <taxon>Tersicoccus</taxon>
    </lineage>
</organism>
<name>A0ABQ1NMK1_9MICC</name>
<reference evidence="2" key="1">
    <citation type="journal article" date="2019" name="Int. J. Syst. Evol. Microbiol.">
        <title>The Global Catalogue of Microorganisms (GCM) 10K type strain sequencing project: providing services to taxonomists for standard genome sequencing and annotation.</title>
        <authorList>
            <consortium name="The Broad Institute Genomics Platform"/>
            <consortium name="The Broad Institute Genome Sequencing Center for Infectious Disease"/>
            <person name="Wu L."/>
            <person name="Ma J."/>
        </authorList>
    </citation>
    <scope>NUCLEOTIDE SEQUENCE [LARGE SCALE GENOMIC DNA]</scope>
    <source>
        <strain evidence="2">CGMCC 1.15480</strain>
    </source>
</reference>
<gene>
    <name evidence="1" type="ORF">GCM10011512_01890</name>
</gene>